<dbReference type="Gene3D" id="2.60.120.10">
    <property type="entry name" value="Jelly Rolls"/>
    <property type="match status" value="1"/>
</dbReference>
<dbReference type="InterPro" id="IPR018488">
    <property type="entry name" value="cNMP-bd_CS"/>
</dbReference>
<dbReference type="PROSITE" id="PS50042">
    <property type="entry name" value="CNMP_BINDING_3"/>
    <property type="match status" value="1"/>
</dbReference>
<keyword evidence="3" id="KW-1185">Reference proteome</keyword>
<evidence type="ECO:0000259" key="1">
    <source>
        <dbReference type="PROSITE" id="PS50042"/>
    </source>
</evidence>
<comment type="caution">
    <text evidence="2">The sequence shown here is derived from an EMBL/GenBank/DDBJ whole genome shotgun (WGS) entry which is preliminary data.</text>
</comment>
<dbReference type="PANTHER" id="PTHR24567">
    <property type="entry name" value="CRP FAMILY TRANSCRIPTIONAL REGULATORY PROTEIN"/>
    <property type="match status" value="1"/>
</dbReference>
<evidence type="ECO:0000313" key="2">
    <source>
        <dbReference type="EMBL" id="RJF94638.1"/>
    </source>
</evidence>
<name>A0A418WTS7_9PROT</name>
<dbReference type="PANTHER" id="PTHR24567:SF74">
    <property type="entry name" value="HTH-TYPE TRANSCRIPTIONAL REGULATOR ARCR"/>
    <property type="match status" value="1"/>
</dbReference>
<dbReference type="InterPro" id="IPR056556">
    <property type="entry name" value="NTE1_P-loop_dom"/>
</dbReference>
<dbReference type="SUPFAM" id="SSF51206">
    <property type="entry name" value="cAMP-binding domain-like"/>
    <property type="match status" value="1"/>
</dbReference>
<dbReference type="PROSITE" id="PS00889">
    <property type="entry name" value="CNMP_BINDING_2"/>
    <property type="match status" value="1"/>
</dbReference>
<reference evidence="2 3" key="1">
    <citation type="submission" date="2018-09" db="EMBL/GenBank/DDBJ databases">
        <authorList>
            <person name="Zhu H."/>
        </authorList>
    </citation>
    <scope>NUCLEOTIDE SEQUENCE [LARGE SCALE GENOMIC DNA]</scope>
    <source>
        <strain evidence="2 3">K1W22B-8</strain>
    </source>
</reference>
<protein>
    <submittedName>
        <fullName evidence="2">Cyclic nucleotide-binding domain-containing protein</fullName>
    </submittedName>
</protein>
<dbReference type="CDD" id="cd00038">
    <property type="entry name" value="CAP_ED"/>
    <property type="match status" value="1"/>
</dbReference>
<dbReference type="SMART" id="SM00100">
    <property type="entry name" value="cNMP"/>
    <property type="match status" value="1"/>
</dbReference>
<accession>A0A418WTS7</accession>
<dbReference type="GO" id="GO:0005829">
    <property type="term" value="C:cytosol"/>
    <property type="evidence" value="ECO:0007669"/>
    <property type="project" value="TreeGrafter"/>
</dbReference>
<dbReference type="Proteomes" id="UP000284605">
    <property type="component" value="Unassembled WGS sequence"/>
</dbReference>
<proteinExistence type="predicted"/>
<gene>
    <name evidence="2" type="ORF">D3874_02080</name>
</gene>
<dbReference type="InterPro" id="IPR014710">
    <property type="entry name" value="RmlC-like_jellyroll"/>
</dbReference>
<sequence>MAAGLRPIMEAVVETCTLIDDVPIFAELDAAAKATIVDRADWYSLPGGQVLFRQGDPGDALYVLLRGSLGVLRDGAGAVRQRIGWVRPGEVVGEMALLSGRARSATVLAERDSEVLRLDQAAFQSLVATHPQAMLRVTRQIVWRLEGAQAPTLSTIPTRPRTVAILPLGGVADCTTLRRDLARGLRLFGTVAEIGEAAGGQQQTAWFHDIEAGHDFVLYEADDTAGPWSQLCLRQADMVLVLAAADARDARQRHPMEMTAHARGLPLELVLMHPPTAFRPREPRPSSAGAWRGCIITCASGSGATRHGWPGNWRGAQWAWSCRVAARAASPTWACCAPWPRPGCRSTWSAAARWVPSSGPVPP</sequence>
<dbReference type="EMBL" id="QYUK01000008">
    <property type="protein sequence ID" value="RJF94638.1"/>
    <property type="molecule type" value="Genomic_DNA"/>
</dbReference>
<dbReference type="AlphaFoldDB" id="A0A418WTS7"/>
<dbReference type="GO" id="GO:0003700">
    <property type="term" value="F:DNA-binding transcription factor activity"/>
    <property type="evidence" value="ECO:0007669"/>
    <property type="project" value="TreeGrafter"/>
</dbReference>
<feature type="domain" description="Cyclic nucleotide-binding" evidence="1">
    <location>
        <begin position="24"/>
        <end position="144"/>
    </location>
</feature>
<dbReference type="GO" id="GO:0016787">
    <property type="term" value="F:hydrolase activity"/>
    <property type="evidence" value="ECO:0007669"/>
    <property type="project" value="UniProtKB-ARBA"/>
</dbReference>
<evidence type="ECO:0000313" key="3">
    <source>
        <dbReference type="Proteomes" id="UP000284605"/>
    </source>
</evidence>
<dbReference type="Pfam" id="PF00027">
    <property type="entry name" value="cNMP_binding"/>
    <property type="match status" value="1"/>
</dbReference>
<dbReference type="InterPro" id="IPR000595">
    <property type="entry name" value="cNMP-bd_dom"/>
</dbReference>
<organism evidence="2 3">
    <name type="scientific">Oleomonas cavernae</name>
    <dbReference type="NCBI Taxonomy" id="2320859"/>
    <lineage>
        <taxon>Bacteria</taxon>
        <taxon>Pseudomonadati</taxon>
        <taxon>Pseudomonadota</taxon>
        <taxon>Alphaproteobacteria</taxon>
        <taxon>Acetobacterales</taxon>
        <taxon>Acetobacteraceae</taxon>
        <taxon>Oleomonas</taxon>
    </lineage>
</organism>
<dbReference type="InterPro" id="IPR018490">
    <property type="entry name" value="cNMP-bd_dom_sf"/>
</dbReference>
<dbReference type="Pfam" id="PF24179">
    <property type="entry name" value="NTE_Ploop"/>
    <property type="match status" value="1"/>
</dbReference>
<dbReference type="InterPro" id="IPR050397">
    <property type="entry name" value="Env_Response_Regulators"/>
</dbReference>